<proteinExistence type="inferred from homology"/>
<dbReference type="Proteomes" id="UP001366166">
    <property type="component" value="Chromosome"/>
</dbReference>
<dbReference type="SMART" id="SM00822">
    <property type="entry name" value="PKS_KR"/>
    <property type="match status" value="1"/>
</dbReference>
<evidence type="ECO:0000313" key="6">
    <source>
        <dbReference type="Proteomes" id="UP001366166"/>
    </source>
</evidence>
<dbReference type="AlphaFoldDB" id="A0AAU9EL67"/>
<dbReference type="EMBL" id="AP028679">
    <property type="protein sequence ID" value="BEQ14711.1"/>
    <property type="molecule type" value="Genomic_DNA"/>
</dbReference>
<dbReference type="PRINTS" id="PR00080">
    <property type="entry name" value="SDRFAMILY"/>
</dbReference>
<dbReference type="Gene3D" id="3.40.50.720">
    <property type="entry name" value="NAD(P)-binding Rossmann-like Domain"/>
    <property type="match status" value="1"/>
</dbReference>
<feature type="domain" description="Ketoreductase" evidence="4">
    <location>
        <begin position="7"/>
        <end position="200"/>
    </location>
</feature>
<dbReference type="InterPro" id="IPR036291">
    <property type="entry name" value="NAD(P)-bd_dom_sf"/>
</dbReference>
<dbReference type="CDD" id="cd05233">
    <property type="entry name" value="SDR_c"/>
    <property type="match status" value="1"/>
</dbReference>
<evidence type="ECO:0000256" key="3">
    <source>
        <dbReference type="RuleBase" id="RU000363"/>
    </source>
</evidence>
<keyword evidence="6" id="KW-1185">Reference proteome</keyword>
<dbReference type="InterPro" id="IPR002347">
    <property type="entry name" value="SDR_fam"/>
</dbReference>
<dbReference type="SUPFAM" id="SSF51735">
    <property type="entry name" value="NAD(P)-binding Rossmann-fold domains"/>
    <property type="match status" value="1"/>
</dbReference>
<sequence>MPQLHHKVAVVTGASSGIGAALAVELSQAGAHVVLFARRRPKLEQISAACPGESLVLAGDVTQETDRQTLLAAVYERWGRVDLLINNAGIGAYGDLGGFSQECWRRLMEINFFAAVFLTQAALPGMLAQRSGLILNLASIGGLIAHSVKVAPYVASKHALVGFTRGLAKDLQGSGVTAKAACPHLTATEFFDRSQGARELAPVAAKYREHMDTPEVVARGVLAGLDGEATIFFPTQAPAQAYERGREM</sequence>
<keyword evidence="2" id="KW-0560">Oxidoreductase</keyword>
<organism evidence="5 6">
    <name type="scientific">Desulfoferula mesophila</name>
    <dbReference type="NCBI Taxonomy" id="3058419"/>
    <lineage>
        <taxon>Bacteria</taxon>
        <taxon>Pseudomonadati</taxon>
        <taxon>Thermodesulfobacteriota</taxon>
        <taxon>Desulfarculia</taxon>
        <taxon>Desulfarculales</taxon>
        <taxon>Desulfarculaceae</taxon>
        <taxon>Desulfoferula</taxon>
    </lineage>
</organism>
<dbReference type="PANTHER" id="PTHR44196:SF1">
    <property type="entry name" value="DEHYDROGENASE_REDUCTASE SDR FAMILY MEMBER 7B"/>
    <property type="match status" value="1"/>
</dbReference>
<dbReference type="PANTHER" id="PTHR44196">
    <property type="entry name" value="DEHYDROGENASE/REDUCTASE SDR FAMILY MEMBER 7B"/>
    <property type="match status" value="1"/>
</dbReference>
<dbReference type="PROSITE" id="PS00061">
    <property type="entry name" value="ADH_SHORT"/>
    <property type="match status" value="1"/>
</dbReference>
<dbReference type="GO" id="GO:0016491">
    <property type="term" value="F:oxidoreductase activity"/>
    <property type="evidence" value="ECO:0007669"/>
    <property type="project" value="UniProtKB-KW"/>
</dbReference>
<comment type="similarity">
    <text evidence="1 3">Belongs to the short-chain dehydrogenases/reductases (SDR) family.</text>
</comment>
<protein>
    <submittedName>
        <fullName evidence="5">Oxidoreductase</fullName>
    </submittedName>
</protein>
<gene>
    <name evidence="5" type="ORF">FAK_17770</name>
</gene>
<evidence type="ECO:0000256" key="2">
    <source>
        <dbReference type="ARBA" id="ARBA00023002"/>
    </source>
</evidence>
<dbReference type="RefSeq" id="WP_338606410.1">
    <property type="nucleotide sequence ID" value="NZ_AP028679.1"/>
</dbReference>
<evidence type="ECO:0000259" key="4">
    <source>
        <dbReference type="SMART" id="SM00822"/>
    </source>
</evidence>
<evidence type="ECO:0000313" key="5">
    <source>
        <dbReference type="EMBL" id="BEQ14711.1"/>
    </source>
</evidence>
<name>A0AAU9EL67_9BACT</name>
<reference evidence="6" key="1">
    <citation type="journal article" date="2023" name="Arch. Microbiol.">
        <title>Desulfoferula mesophilus gen. nov. sp. nov., a mesophilic sulfate-reducing bacterium isolated from a brackish lake sediment.</title>
        <authorList>
            <person name="Watanabe T."/>
            <person name="Yabe T."/>
            <person name="Tsuji J.M."/>
            <person name="Fukui M."/>
        </authorList>
    </citation>
    <scope>NUCLEOTIDE SEQUENCE [LARGE SCALE GENOMIC DNA]</scope>
    <source>
        <strain evidence="6">12FAK</strain>
    </source>
</reference>
<dbReference type="InterPro" id="IPR057326">
    <property type="entry name" value="KR_dom"/>
</dbReference>
<dbReference type="GO" id="GO:0016020">
    <property type="term" value="C:membrane"/>
    <property type="evidence" value="ECO:0007669"/>
    <property type="project" value="TreeGrafter"/>
</dbReference>
<dbReference type="PRINTS" id="PR00081">
    <property type="entry name" value="GDHRDH"/>
</dbReference>
<dbReference type="FunFam" id="3.40.50.720:FF:000084">
    <property type="entry name" value="Short-chain dehydrogenase reductase"/>
    <property type="match status" value="1"/>
</dbReference>
<dbReference type="KEGG" id="dmp:FAK_17770"/>
<dbReference type="Pfam" id="PF00106">
    <property type="entry name" value="adh_short"/>
    <property type="match status" value="1"/>
</dbReference>
<dbReference type="InterPro" id="IPR020904">
    <property type="entry name" value="Sc_DH/Rdtase_CS"/>
</dbReference>
<evidence type="ECO:0000256" key="1">
    <source>
        <dbReference type="ARBA" id="ARBA00006484"/>
    </source>
</evidence>
<accession>A0AAU9EL67</accession>